<sequence>MASSTIAISRSAVFKAATDCKPRSRSSSFETIREFWIQKGGIPLDTGGNTILHFLAMYGNAFVIENLIDDDGGNNNNSSSGRVKCEDLYKRNDKGNTPLHEAARFGRKKVVEILLGKQESLVRELNRLGEMPIYAAAACGHEDVFDHLIAKVLDCDQEMTRSADNSNVLHAAVTGEHYGLAMSILESFPHLAQNSDEKGRTALYLLAQKSKSFRSGSFYYSHNYMSGSIILSVHFLAVLTYSGLIPSMVYQSKRIDSSELKGSIVTGFKTVFKAYRRTRRIYNEKQKHAFALELGKRLIKEEREWSQYSVDRMGSLIVEATEKGIIELVNEILEKFPEAAFSFDKNNRVPASTSSPNDKGKNILHIAVEQKDWNMYDLLMRKIELRDGMLGDVDSHGNTILHLAAKLGAPSFRSIQRGYLYQMMWDVCWFKHVSYDSPPHVWNLRNSDGETAKEVFEKEHSEIREKAEKTIKDMNNGLMLIVALIGTVNYAALFTPPGGYRQSEDDLSYGLPVFLTDDMRMYYLYIFCGIFAAFVAFATMFSIQSCPFRCNDFYLDLPLRLMVAMTSFMLSVVFTTLASRQVFLLERLHFPLGQYNTFGCLLAATIFILGSIDGSFLLLYYLSFMLKLELLS</sequence>
<evidence type="ECO:0000313" key="2">
    <source>
        <dbReference type="Proteomes" id="UP001062846"/>
    </source>
</evidence>
<gene>
    <name evidence="1" type="ORF">RHMOL_Rhmol06G0055100</name>
</gene>
<organism evidence="1 2">
    <name type="scientific">Rhododendron molle</name>
    <name type="common">Chinese azalea</name>
    <name type="synonym">Azalea mollis</name>
    <dbReference type="NCBI Taxonomy" id="49168"/>
    <lineage>
        <taxon>Eukaryota</taxon>
        <taxon>Viridiplantae</taxon>
        <taxon>Streptophyta</taxon>
        <taxon>Embryophyta</taxon>
        <taxon>Tracheophyta</taxon>
        <taxon>Spermatophyta</taxon>
        <taxon>Magnoliopsida</taxon>
        <taxon>eudicotyledons</taxon>
        <taxon>Gunneridae</taxon>
        <taxon>Pentapetalae</taxon>
        <taxon>asterids</taxon>
        <taxon>Ericales</taxon>
        <taxon>Ericaceae</taxon>
        <taxon>Ericoideae</taxon>
        <taxon>Rhodoreae</taxon>
        <taxon>Rhododendron</taxon>
    </lineage>
</organism>
<protein>
    <submittedName>
        <fullName evidence="1">Uncharacterized protein</fullName>
    </submittedName>
</protein>
<dbReference type="EMBL" id="CM046393">
    <property type="protein sequence ID" value="KAI8549819.1"/>
    <property type="molecule type" value="Genomic_DNA"/>
</dbReference>
<proteinExistence type="predicted"/>
<keyword evidence="2" id="KW-1185">Reference proteome</keyword>
<name>A0ACC0NAI5_RHOML</name>
<evidence type="ECO:0000313" key="1">
    <source>
        <dbReference type="EMBL" id="KAI8549819.1"/>
    </source>
</evidence>
<reference evidence="1" key="1">
    <citation type="submission" date="2022-02" db="EMBL/GenBank/DDBJ databases">
        <title>Plant Genome Project.</title>
        <authorList>
            <person name="Zhang R.-G."/>
        </authorList>
    </citation>
    <scope>NUCLEOTIDE SEQUENCE</scope>
    <source>
        <strain evidence="1">AT1</strain>
    </source>
</reference>
<comment type="caution">
    <text evidence="1">The sequence shown here is derived from an EMBL/GenBank/DDBJ whole genome shotgun (WGS) entry which is preliminary data.</text>
</comment>
<dbReference type="Proteomes" id="UP001062846">
    <property type="component" value="Chromosome 6"/>
</dbReference>
<accession>A0ACC0NAI5</accession>